<accession>A0AAX2EJU0</accession>
<evidence type="ECO:0000313" key="4">
    <source>
        <dbReference type="Proteomes" id="UP000199735"/>
    </source>
</evidence>
<name>A0AAX2EJU0_9BACI</name>
<dbReference type="Proteomes" id="UP000199735">
    <property type="component" value="Unassembled WGS sequence"/>
</dbReference>
<feature type="compositionally biased region" description="Polar residues" evidence="1">
    <location>
        <begin position="22"/>
        <end position="34"/>
    </location>
</feature>
<evidence type="ECO:0000256" key="1">
    <source>
        <dbReference type="SAM" id="MobiDB-lite"/>
    </source>
</evidence>
<feature type="chain" id="PRO_5044004796" description="DUF5050 domain-containing protein" evidence="2">
    <location>
        <begin position="21"/>
        <end position="380"/>
    </location>
</feature>
<keyword evidence="2" id="KW-0732">Signal</keyword>
<evidence type="ECO:0008006" key="5">
    <source>
        <dbReference type="Google" id="ProtNLM"/>
    </source>
</evidence>
<sequence>MNKLLISSLLIMMIVLSACGNNESSEDNNTTAKPANTPEEVIPQASTLEEPISDPASEEEDAASQTLTLQEKIDQVGNSPLSSSNAQDYKGFEIIEKDGYTYFIYDSKDHDLAVSVEKDNEWIAEDVPVNITDSRLPKDSLGDRELISSGDSLLYNLEVVGESDYHMIYKLTFDPSGLLTAELIKQTEDGEDADLVQGSDGKAYILNYILDSSDYSYERVLMDDKGEELYSLHNMEGGEVDLLDVHNGVIYQEDTVYDIKVDDFIWDEHGQEMSFDLNFDVEPSNVYKSNIADIYKLDTYLCAGCTDGMAARADLSYSTNGAFETTEISIYTLPTEAAVYDATMVVGDDSINVYSIVEFKGNPTLQRYTIGRIDEQISLE</sequence>
<reference evidence="3 4" key="1">
    <citation type="submission" date="2016-10" db="EMBL/GenBank/DDBJ databases">
        <authorList>
            <person name="Varghese N."/>
            <person name="Submissions S."/>
        </authorList>
    </citation>
    <scope>NUCLEOTIDE SEQUENCE [LARGE SCALE GENOMIC DNA]</scope>
    <source>
        <strain evidence="3 4">DSM 21619</strain>
    </source>
</reference>
<feature type="signal peptide" evidence="2">
    <location>
        <begin position="1"/>
        <end position="20"/>
    </location>
</feature>
<proteinExistence type="predicted"/>
<dbReference type="EMBL" id="FOCD01000006">
    <property type="protein sequence ID" value="SEO08434.1"/>
    <property type="molecule type" value="Genomic_DNA"/>
</dbReference>
<evidence type="ECO:0000256" key="2">
    <source>
        <dbReference type="SAM" id="SignalP"/>
    </source>
</evidence>
<protein>
    <recommendedName>
        <fullName evidence="5">DUF5050 domain-containing protein</fullName>
    </recommendedName>
</protein>
<dbReference type="AlphaFoldDB" id="A0AAX2EJU0"/>
<dbReference type="RefSeq" id="WP_093881547.1">
    <property type="nucleotide sequence ID" value="NZ_FOCD01000006.1"/>
</dbReference>
<dbReference type="PROSITE" id="PS51257">
    <property type="entry name" value="PROKAR_LIPOPROTEIN"/>
    <property type="match status" value="1"/>
</dbReference>
<gene>
    <name evidence="3" type="ORF">SAMN04489762_3447</name>
</gene>
<organism evidence="3 4">
    <name type="scientific">Terribacillus saccharophilus</name>
    <dbReference type="NCBI Taxonomy" id="361277"/>
    <lineage>
        <taxon>Bacteria</taxon>
        <taxon>Bacillati</taxon>
        <taxon>Bacillota</taxon>
        <taxon>Bacilli</taxon>
        <taxon>Bacillales</taxon>
        <taxon>Bacillaceae</taxon>
        <taxon>Terribacillus</taxon>
    </lineage>
</organism>
<comment type="caution">
    <text evidence="3">The sequence shown here is derived from an EMBL/GenBank/DDBJ whole genome shotgun (WGS) entry which is preliminary data.</text>
</comment>
<feature type="region of interest" description="Disordered" evidence="1">
    <location>
        <begin position="22"/>
        <end position="42"/>
    </location>
</feature>
<evidence type="ECO:0000313" key="3">
    <source>
        <dbReference type="EMBL" id="SEO08434.1"/>
    </source>
</evidence>